<dbReference type="Proteomes" id="UP001236014">
    <property type="component" value="Chromosome"/>
</dbReference>
<gene>
    <name evidence="2" type="ORF">QRX50_20610</name>
</gene>
<keyword evidence="1" id="KW-0812">Transmembrane</keyword>
<keyword evidence="1" id="KW-0472">Membrane</keyword>
<organism evidence="2 3">
    <name type="scientific">Amycolatopsis carbonis</name>
    <dbReference type="NCBI Taxonomy" id="715471"/>
    <lineage>
        <taxon>Bacteria</taxon>
        <taxon>Bacillati</taxon>
        <taxon>Actinomycetota</taxon>
        <taxon>Actinomycetes</taxon>
        <taxon>Pseudonocardiales</taxon>
        <taxon>Pseudonocardiaceae</taxon>
        <taxon>Amycolatopsis</taxon>
    </lineage>
</organism>
<name>A0A9Y2MY24_9PSEU</name>
<evidence type="ECO:0000313" key="2">
    <source>
        <dbReference type="EMBL" id="WIX82991.1"/>
    </source>
</evidence>
<keyword evidence="1" id="KW-1133">Transmembrane helix</keyword>
<dbReference type="InterPro" id="IPR046280">
    <property type="entry name" value="DUF6313"/>
</dbReference>
<dbReference type="KEGG" id="acab:QRX50_20610"/>
<feature type="transmembrane region" description="Helical" evidence="1">
    <location>
        <begin position="45"/>
        <end position="69"/>
    </location>
</feature>
<proteinExistence type="predicted"/>
<evidence type="ECO:0000313" key="3">
    <source>
        <dbReference type="Proteomes" id="UP001236014"/>
    </source>
</evidence>
<accession>A0A9Y2MY24</accession>
<reference evidence="2 3" key="1">
    <citation type="submission" date="2023-06" db="EMBL/GenBank/DDBJ databases">
        <authorList>
            <person name="Oyuntsetseg B."/>
            <person name="Kim S.B."/>
        </authorList>
    </citation>
    <scope>NUCLEOTIDE SEQUENCE [LARGE SCALE GENOMIC DNA]</scope>
    <source>
        <strain evidence="2 3">2-15</strain>
    </source>
</reference>
<protein>
    <submittedName>
        <fullName evidence="2">DUF6313 family protein</fullName>
    </submittedName>
</protein>
<dbReference type="EMBL" id="CP127294">
    <property type="protein sequence ID" value="WIX82991.1"/>
    <property type="molecule type" value="Genomic_DNA"/>
</dbReference>
<dbReference type="RefSeq" id="WP_285973553.1">
    <property type="nucleotide sequence ID" value="NZ_CP127294.1"/>
</dbReference>
<evidence type="ECO:0000256" key="1">
    <source>
        <dbReference type="SAM" id="Phobius"/>
    </source>
</evidence>
<feature type="transmembrane region" description="Helical" evidence="1">
    <location>
        <begin position="89"/>
        <end position="111"/>
    </location>
</feature>
<keyword evidence="3" id="KW-1185">Reference proteome</keyword>
<dbReference type="AlphaFoldDB" id="A0A9Y2MY24"/>
<dbReference type="Pfam" id="PF19832">
    <property type="entry name" value="DUF6313"/>
    <property type="match status" value="1"/>
</dbReference>
<sequence>MTRQITETTNVDPPPPRESIRALLRRRRRGVGRFRGIQYWLRVRGYYFLAAFAGLFVVNAVVIGGRVAYDVTLQIDSPWDTSSPALALPLSLAGWLVVTGFAGAVAGYVVTEVTDNRNIGRMRGRGNARRIALIPLLDRLQYRRHGFEVPHYFGIRFALRHDGDWARAQDHWEIIVEKFLNAAESDRTHGPRQAMWQAVLEASYVLDGMSGKCPVCEETAAKGEGRTDARQ</sequence>